<evidence type="ECO:0000313" key="2">
    <source>
        <dbReference type="EMBL" id="DAD45898.1"/>
    </source>
</evidence>
<evidence type="ECO:0000256" key="1">
    <source>
        <dbReference type="SAM" id="MobiDB-lite"/>
    </source>
</evidence>
<sequence length="28" mass="3018">MGFAGSSHLNGLVHKGDDFGFVQSPKWV</sequence>
<dbReference type="AlphaFoldDB" id="A0A822ZVF8"/>
<dbReference type="Proteomes" id="UP000607653">
    <property type="component" value="Unassembled WGS sequence"/>
</dbReference>
<accession>A0A822ZVF8</accession>
<dbReference type="EMBL" id="DUZY01000007">
    <property type="protein sequence ID" value="DAD45898.1"/>
    <property type="molecule type" value="Genomic_DNA"/>
</dbReference>
<protein>
    <submittedName>
        <fullName evidence="2">Uncharacterized protein</fullName>
    </submittedName>
</protein>
<comment type="caution">
    <text evidence="2">The sequence shown here is derived from an EMBL/GenBank/DDBJ whole genome shotgun (WGS) entry which is preliminary data.</text>
</comment>
<gene>
    <name evidence="2" type="ORF">HUJ06_004128</name>
</gene>
<keyword evidence="3" id="KW-1185">Reference proteome</keyword>
<proteinExistence type="predicted"/>
<feature type="region of interest" description="Disordered" evidence="1">
    <location>
        <begin position="1"/>
        <end position="28"/>
    </location>
</feature>
<evidence type="ECO:0000313" key="3">
    <source>
        <dbReference type="Proteomes" id="UP000607653"/>
    </source>
</evidence>
<name>A0A822ZVF8_NELNU</name>
<organism evidence="2 3">
    <name type="scientific">Nelumbo nucifera</name>
    <name type="common">Sacred lotus</name>
    <dbReference type="NCBI Taxonomy" id="4432"/>
    <lineage>
        <taxon>Eukaryota</taxon>
        <taxon>Viridiplantae</taxon>
        <taxon>Streptophyta</taxon>
        <taxon>Embryophyta</taxon>
        <taxon>Tracheophyta</taxon>
        <taxon>Spermatophyta</taxon>
        <taxon>Magnoliopsida</taxon>
        <taxon>Proteales</taxon>
        <taxon>Nelumbonaceae</taxon>
        <taxon>Nelumbo</taxon>
    </lineage>
</organism>
<reference evidence="2 3" key="1">
    <citation type="journal article" date="2020" name="Mol. Biol. Evol.">
        <title>Distinct Expression and Methylation Patterns for Genes with Different Fates following a Single Whole-Genome Duplication in Flowering Plants.</title>
        <authorList>
            <person name="Shi T."/>
            <person name="Rahmani R.S."/>
            <person name="Gugger P.F."/>
            <person name="Wang M."/>
            <person name="Li H."/>
            <person name="Zhang Y."/>
            <person name="Li Z."/>
            <person name="Wang Q."/>
            <person name="Van de Peer Y."/>
            <person name="Marchal K."/>
            <person name="Chen J."/>
        </authorList>
    </citation>
    <scope>NUCLEOTIDE SEQUENCE [LARGE SCALE GENOMIC DNA]</scope>
    <source>
        <tissue evidence="2">Leaf</tissue>
    </source>
</reference>